<dbReference type="Proteomes" id="UP000190774">
    <property type="component" value="Unassembled WGS sequence"/>
</dbReference>
<protein>
    <submittedName>
        <fullName evidence="1">Uncharacterized protein</fullName>
    </submittedName>
</protein>
<sequence>MPVPDSKLKAARKKALEKGHWVLVSAFDTLLTDTTSLDARINVTGAMHEVGLLSNSLAPYWTEWRSNDEESKAWAERCLTRLHDHDADYWALAALLAVPLDFVKQSLQQRGYKLLSIRFASTYKQPEWSIATFAGKHQDRSLVPVIEVGWDNEGFVIEASRWRAVILNEQQVIEGSLIGKGSGSYYMRAKLPYGCWRIADEPLELKEEWRVPKEKTLLADYP</sequence>
<evidence type="ECO:0000313" key="1">
    <source>
        <dbReference type="EMBL" id="SKA77629.1"/>
    </source>
</evidence>
<gene>
    <name evidence="1" type="ORF">SAMN02745166_00409</name>
</gene>
<proteinExistence type="predicted"/>
<organism evidence="1 2">
    <name type="scientific">Prosthecobacter debontii</name>
    <dbReference type="NCBI Taxonomy" id="48467"/>
    <lineage>
        <taxon>Bacteria</taxon>
        <taxon>Pseudomonadati</taxon>
        <taxon>Verrucomicrobiota</taxon>
        <taxon>Verrucomicrobiia</taxon>
        <taxon>Verrucomicrobiales</taxon>
        <taxon>Verrucomicrobiaceae</taxon>
        <taxon>Prosthecobacter</taxon>
    </lineage>
</organism>
<dbReference type="STRING" id="48467.SAMN02745166_00409"/>
<dbReference type="EMBL" id="FUYE01000001">
    <property type="protein sequence ID" value="SKA77629.1"/>
    <property type="molecule type" value="Genomic_DNA"/>
</dbReference>
<reference evidence="2" key="1">
    <citation type="submission" date="2017-02" db="EMBL/GenBank/DDBJ databases">
        <authorList>
            <person name="Varghese N."/>
            <person name="Submissions S."/>
        </authorList>
    </citation>
    <scope>NUCLEOTIDE SEQUENCE [LARGE SCALE GENOMIC DNA]</scope>
    <source>
        <strain evidence="2">ATCC 700200</strain>
    </source>
</reference>
<evidence type="ECO:0000313" key="2">
    <source>
        <dbReference type="Proteomes" id="UP000190774"/>
    </source>
</evidence>
<dbReference type="RefSeq" id="WP_078811617.1">
    <property type="nucleotide sequence ID" value="NZ_FUYE01000001.1"/>
</dbReference>
<accession>A0A1T4WKB9</accession>
<name>A0A1T4WKB9_9BACT</name>
<dbReference type="AlphaFoldDB" id="A0A1T4WKB9"/>
<dbReference type="OrthoDB" id="188103at2"/>
<keyword evidence="2" id="KW-1185">Reference proteome</keyword>